<dbReference type="Proteomes" id="UP001592528">
    <property type="component" value="Unassembled WGS sequence"/>
</dbReference>
<dbReference type="SUPFAM" id="SSF53474">
    <property type="entry name" value="alpha/beta-Hydrolases"/>
    <property type="match status" value="1"/>
</dbReference>
<dbReference type="EMBL" id="JBHEZZ010000005">
    <property type="protein sequence ID" value="MFC1401796.1"/>
    <property type="molecule type" value="Genomic_DNA"/>
</dbReference>
<proteinExistence type="predicted"/>
<dbReference type="RefSeq" id="WP_030256531.1">
    <property type="nucleotide sequence ID" value="NZ_JBHEZZ010000005.1"/>
</dbReference>
<comment type="caution">
    <text evidence="1">The sequence shown here is derived from an EMBL/GenBank/DDBJ whole genome shotgun (WGS) entry which is preliminary data.</text>
</comment>
<accession>A0ABV6UK59</accession>
<evidence type="ECO:0000313" key="2">
    <source>
        <dbReference type="Proteomes" id="UP001592528"/>
    </source>
</evidence>
<organism evidence="1 2">
    <name type="scientific">Streptacidiphilus cavernicola</name>
    <dbReference type="NCBI Taxonomy" id="3342716"/>
    <lineage>
        <taxon>Bacteria</taxon>
        <taxon>Bacillati</taxon>
        <taxon>Actinomycetota</taxon>
        <taxon>Actinomycetes</taxon>
        <taxon>Kitasatosporales</taxon>
        <taxon>Streptomycetaceae</taxon>
        <taxon>Streptacidiphilus</taxon>
    </lineage>
</organism>
<dbReference type="GO" id="GO:0016787">
    <property type="term" value="F:hydrolase activity"/>
    <property type="evidence" value="ECO:0007669"/>
    <property type="project" value="UniProtKB-KW"/>
</dbReference>
<sequence>MAYEWPLDASELFGERYPQMVNTGLPADDVDTVRAAITEMWADAPGGWVHEWSKLAAAYADAGSHEQAALAYGWAKFPTLANESKSTALSRQLEQYRLAAPGFGVRFQRHVLELPYRGGTTDVAVHLLSPFDLPAARPVVLASGGVDSWKMDVHQLMVLLATHLRAQVLVFDIAGTGESTVPMTGAGGAELVSGLIRHARTLGNGVVAHLGISMGGYFSARSGLGGEVDAAVVLGGPVEAAFGAARKAAFGMDGIVGNAMGFDAPPGPEELAARRQEFSLRPLLDQDRNGPMLVVNGADDVHVPQHDTLVFQGRRDTVVNLVPGTGHCAVSKLPEVFPTIIGWLDRTLAATAEPVR</sequence>
<protein>
    <submittedName>
        <fullName evidence="1">Alpha/beta hydrolase</fullName>
    </submittedName>
</protein>
<dbReference type="Gene3D" id="3.40.50.1820">
    <property type="entry name" value="alpha/beta hydrolase"/>
    <property type="match status" value="1"/>
</dbReference>
<reference evidence="1 2" key="1">
    <citation type="submission" date="2024-09" db="EMBL/GenBank/DDBJ databases">
        <authorList>
            <person name="Lee S.D."/>
        </authorList>
    </citation>
    <scope>NUCLEOTIDE SEQUENCE [LARGE SCALE GENOMIC DNA]</scope>
    <source>
        <strain evidence="1 2">N1-5</strain>
    </source>
</reference>
<gene>
    <name evidence="1" type="ORF">ACEZDJ_10895</name>
</gene>
<keyword evidence="1" id="KW-0378">Hydrolase</keyword>
<keyword evidence="2" id="KW-1185">Reference proteome</keyword>
<evidence type="ECO:0000313" key="1">
    <source>
        <dbReference type="EMBL" id="MFC1401796.1"/>
    </source>
</evidence>
<dbReference type="InterPro" id="IPR029058">
    <property type="entry name" value="AB_hydrolase_fold"/>
</dbReference>
<name>A0ABV6UK59_9ACTN</name>